<dbReference type="InterPro" id="IPR045116">
    <property type="entry name" value="Clp1/Grc3"/>
</dbReference>
<dbReference type="SUPFAM" id="SSF52540">
    <property type="entry name" value="P-loop containing nucleoside triphosphate hydrolases"/>
    <property type="match status" value="1"/>
</dbReference>
<proteinExistence type="inferred from homology"/>
<evidence type="ECO:0000313" key="14">
    <source>
        <dbReference type="Proteomes" id="UP000008237"/>
    </source>
</evidence>
<comment type="subcellular location">
    <subcellularLocation>
        <location evidence="1">Nucleus</location>
        <location evidence="1">Nucleolus</location>
    </subcellularLocation>
</comment>
<keyword evidence="5" id="KW-0547">Nucleotide-binding</keyword>
<comment type="similarity">
    <text evidence="2">Belongs to the Clp1 family. NOL9/GRC3 subfamily.</text>
</comment>
<dbReference type="Pfam" id="PF24419">
    <property type="entry name" value="Cupin_NOL9"/>
    <property type="match status" value="1"/>
</dbReference>
<evidence type="ECO:0000256" key="8">
    <source>
        <dbReference type="ARBA" id="ARBA00023242"/>
    </source>
</evidence>
<evidence type="ECO:0000256" key="5">
    <source>
        <dbReference type="ARBA" id="ARBA00022741"/>
    </source>
</evidence>
<evidence type="ECO:0000259" key="10">
    <source>
        <dbReference type="Pfam" id="PF16575"/>
    </source>
</evidence>
<reference evidence="13 14" key="1">
    <citation type="journal article" date="2010" name="Science">
        <title>Genomic comparison of the ants Camponotus floridanus and Harpegnathos saltator.</title>
        <authorList>
            <person name="Bonasio R."/>
            <person name="Zhang G."/>
            <person name="Ye C."/>
            <person name="Mutti N.S."/>
            <person name="Fang X."/>
            <person name="Qin N."/>
            <person name="Donahue G."/>
            <person name="Yang P."/>
            <person name="Li Q."/>
            <person name="Li C."/>
            <person name="Zhang P."/>
            <person name="Huang Z."/>
            <person name="Berger S.L."/>
            <person name="Reinberg D."/>
            <person name="Wang J."/>
            <person name="Liebig J."/>
        </authorList>
    </citation>
    <scope>NUCLEOTIDE SEQUENCE [LARGE SCALE GENOMIC DNA]</scope>
    <source>
        <strain evidence="13 14">R22 G/1</strain>
    </source>
</reference>
<feature type="domain" description="NOL9 N-terminal" evidence="11">
    <location>
        <begin position="268"/>
        <end position="424"/>
    </location>
</feature>
<evidence type="ECO:0000256" key="2">
    <source>
        <dbReference type="ARBA" id="ARBA00011003"/>
    </source>
</evidence>
<dbReference type="Pfam" id="PF16575">
    <property type="entry name" value="CLP1_P"/>
    <property type="match status" value="1"/>
</dbReference>
<dbReference type="OMA" id="YFGETSC"/>
<evidence type="ECO:0000313" key="13">
    <source>
        <dbReference type="EMBL" id="EFN85127.1"/>
    </source>
</evidence>
<keyword evidence="7" id="KW-0067">ATP-binding</keyword>
<dbReference type="AlphaFoldDB" id="E2BGQ7"/>
<dbReference type="EMBL" id="GL448204">
    <property type="protein sequence ID" value="EFN85127.1"/>
    <property type="molecule type" value="Genomic_DNA"/>
</dbReference>
<dbReference type="Pfam" id="PF25467">
    <property type="entry name" value="NOL9_C"/>
    <property type="match status" value="1"/>
</dbReference>
<keyword evidence="14" id="KW-1185">Reference proteome</keyword>
<dbReference type="InterPro" id="IPR057573">
    <property type="entry name" value="NOL9_N"/>
</dbReference>
<dbReference type="Gene3D" id="3.40.50.300">
    <property type="entry name" value="P-loop containing nucleotide triphosphate hydrolases"/>
    <property type="match status" value="1"/>
</dbReference>
<evidence type="ECO:0000256" key="9">
    <source>
        <dbReference type="ARBA" id="ARBA00071212"/>
    </source>
</evidence>
<evidence type="ECO:0000256" key="3">
    <source>
        <dbReference type="ARBA" id="ARBA00022552"/>
    </source>
</evidence>
<dbReference type="InterPro" id="IPR027417">
    <property type="entry name" value="P-loop_NTPase"/>
</dbReference>
<evidence type="ECO:0000256" key="6">
    <source>
        <dbReference type="ARBA" id="ARBA00022777"/>
    </source>
</evidence>
<feature type="domain" description="Clp1 P-loop" evidence="10">
    <location>
        <begin position="466"/>
        <end position="613"/>
    </location>
</feature>
<dbReference type="InterPro" id="IPR057570">
    <property type="entry name" value="NOL9_C"/>
</dbReference>
<dbReference type="GO" id="GO:0005730">
    <property type="term" value="C:nucleolus"/>
    <property type="evidence" value="ECO:0007669"/>
    <property type="project" value="UniProtKB-SubCell"/>
</dbReference>
<dbReference type="InParanoid" id="E2BGQ7"/>
<keyword evidence="6" id="KW-0418">Kinase</keyword>
<feature type="domain" description="NOL9 C-terminal" evidence="12">
    <location>
        <begin position="694"/>
        <end position="795"/>
    </location>
</feature>
<accession>E2BGQ7</accession>
<evidence type="ECO:0000259" key="12">
    <source>
        <dbReference type="Pfam" id="PF25467"/>
    </source>
</evidence>
<dbReference type="PANTHER" id="PTHR12755">
    <property type="entry name" value="CLEAVAGE/POLYADENYLATION FACTOR IA SUBUNIT CLP1P"/>
    <property type="match status" value="1"/>
</dbReference>
<dbReference type="OrthoDB" id="2405412at2759"/>
<organism evidence="14">
    <name type="scientific">Harpegnathos saltator</name>
    <name type="common">Jerdon's jumping ant</name>
    <dbReference type="NCBI Taxonomy" id="610380"/>
    <lineage>
        <taxon>Eukaryota</taxon>
        <taxon>Metazoa</taxon>
        <taxon>Ecdysozoa</taxon>
        <taxon>Arthropoda</taxon>
        <taxon>Hexapoda</taxon>
        <taxon>Insecta</taxon>
        <taxon>Pterygota</taxon>
        <taxon>Neoptera</taxon>
        <taxon>Endopterygota</taxon>
        <taxon>Hymenoptera</taxon>
        <taxon>Apocrita</taxon>
        <taxon>Aculeata</taxon>
        <taxon>Formicoidea</taxon>
        <taxon>Formicidae</taxon>
        <taxon>Ponerinae</taxon>
        <taxon>Ponerini</taxon>
        <taxon>Harpegnathos</taxon>
    </lineage>
</organism>
<gene>
    <name evidence="13" type="ORF">EAI_01196</name>
</gene>
<keyword evidence="4" id="KW-0808">Transferase</keyword>
<dbReference type="Proteomes" id="UP000008237">
    <property type="component" value="Unassembled WGS sequence"/>
</dbReference>
<dbReference type="PANTHER" id="PTHR12755:SF3">
    <property type="entry name" value="POLYNUCLEOTIDE 5'-HYDROXYL-KINASE NOL9"/>
    <property type="match status" value="1"/>
</dbReference>
<dbReference type="InterPro" id="IPR032319">
    <property type="entry name" value="CLP1_P"/>
</dbReference>
<dbReference type="GO" id="GO:0051731">
    <property type="term" value="F:polynucleotide 5'-hydroxyl-kinase activity"/>
    <property type="evidence" value="ECO:0007669"/>
    <property type="project" value="InterPro"/>
</dbReference>
<evidence type="ECO:0000256" key="4">
    <source>
        <dbReference type="ARBA" id="ARBA00022679"/>
    </source>
</evidence>
<dbReference type="GO" id="GO:0005524">
    <property type="term" value="F:ATP binding"/>
    <property type="evidence" value="ECO:0007669"/>
    <property type="project" value="UniProtKB-KW"/>
</dbReference>
<keyword evidence="3" id="KW-0698">rRNA processing</keyword>
<evidence type="ECO:0000259" key="11">
    <source>
        <dbReference type="Pfam" id="PF24419"/>
    </source>
</evidence>
<dbReference type="GO" id="GO:0000448">
    <property type="term" value="P:cleavage in ITS2 between 5.8S rRNA and LSU-rRNA of tricistronic rRNA transcript (SSU-rRNA, 5.8S rRNA, LSU-rRNA)"/>
    <property type="evidence" value="ECO:0007669"/>
    <property type="project" value="TreeGrafter"/>
</dbReference>
<dbReference type="FunCoup" id="E2BGQ7">
    <property type="interactions" value="718"/>
</dbReference>
<dbReference type="STRING" id="610380.E2BGQ7"/>
<keyword evidence="8" id="KW-0539">Nucleus</keyword>
<sequence>MNIANDTNISAQSIPSGVTDDITIYDNSKQQREFDISDEESEEVTDKWMQISFAEERNLDLPIVVKMDDSALSTMPKIFEQEQNRQSKVNMSYDRKSFMSETCSSEKKTLIISTECINLEDSVHSSVEHRKRPSWYANKTDRTEDNEVVMNVLRNVAVNSSNNASSSPARGEFIRSLIRSTSGNSDVETDSSHFEDTSALCYESDHNNEVEDNATTSNNTSQDIEVTNNSLDTSLVYREFPSREEPDQRTTGLQDPEVASESVRKYKKPQLYNIRNIVIVIMESCSRFSFNGKLLVKVLYGAVEVYGAVLDASNGPSPVYSPWGYSSVVVETSKESPAAKGSIDDIWTVLSAEGIIQHSESKLRKDINKVESGTAVLVLRNFDNNLTYFLKAHSSLGLFPKVKKSGYYPWTHHHRAEVVLQAQLRYVQRDSPTCRQLVSSLAINQIVEKMLVCWHTNSWSCTMIAGGKNVGKSTSVRFLINKLLRTCGKVVLVDVDPGQAECTPAGCVSYSLIEQPLMGPNFTHLQTPVYQLFIDEINVARCVPRYLQSLKMLIDKLKQCPELSRLPIVVNTMGFTQYIGLDLAIFMVKLVRPSIILQILSSKKRNNYAHLLNADVVNQQKCKWNVIDDWDSPCDHELCVIHSNAENELTRATNELSIEPYQQRELVMISYLSGIVRDSYNHYENLSVSINETLPFMAPFSSLCIIPQRLLGVPDTHALSVINGNIVALCGIDLTKESAQVSDNTSSLRVLTQRSPLCTCYGFGIVRGVDMEQQLVFINTPLPISMMQHINCLAGSIPIPPTLLQLSHGAPYVGGDQTLPTSRVVRKGYFRMRSRKRPNNS</sequence>
<name>E2BGQ7_HARSA</name>
<protein>
    <recommendedName>
        <fullName evidence="9">Polynucleotide 5'-hydroxyl-kinase NOL9</fullName>
    </recommendedName>
</protein>
<evidence type="ECO:0000256" key="1">
    <source>
        <dbReference type="ARBA" id="ARBA00004604"/>
    </source>
</evidence>
<evidence type="ECO:0000256" key="7">
    <source>
        <dbReference type="ARBA" id="ARBA00022840"/>
    </source>
</evidence>